<reference evidence="1" key="1">
    <citation type="submission" date="2015-05" db="UniProtKB">
        <authorList>
            <consortium name="EnsemblMetazoa"/>
        </authorList>
    </citation>
    <scope>IDENTIFICATION</scope>
</reference>
<dbReference type="AlphaFoldDB" id="T1HQ49"/>
<accession>T1HQ49</accession>
<evidence type="ECO:0000313" key="2">
    <source>
        <dbReference type="Proteomes" id="UP000015103"/>
    </source>
</evidence>
<protein>
    <submittedName>
        <fullName evidence="1">Uncharacterized protein</fullName>
    </submittedName>
</protein>
<organism evidence="1 2">
    <name type="scientific">Rhodnius prolixus</name>
    <name type="common">Triatomid bug</name>
    <dbReference type="NCBI Taxonomy" id="13249"/>
    <lineage>
        <taxon>Eukaryota</taxon>
        <taxon>Metazoa</taxon>
        <taxon>Ecdysozoa</taxon>
        <taxon>Arthropoda</taxon>
        <taxon>Hexapoda</taxon>
        <taxon>Insecta</taxon>
        <taxon>Pterygota</taxon>
        <taxon>Neoptera</taxon>
        <taxon>Paraneoptera</taxon>
        <taxon>Hemiptera</taxon>
        <taxon>Heteroptera</taxon>
        <taxon>Panheteroptera</taxon>
        <taxon>Cimicomorpha</taxon>
        <taxon>Reduviidae</taxon>
        <taxon>Triatominae</taxon>
        <taxon>Rhodnius</taxon>
    </lineage>
</organism>
<dbReference type="EnsemblMetazoa" id="RPRC006173-RA">
    <property type="protein sequence ID" value="RPRC006173-PA"/>
    <property type="gene ID" value="RPRC006173"/>
</dbReference>
<dbReference type="Proteomes" id="UP000015103">
    <property type="component" value="Unassembled WGS sequence"/>
</dbReference>
<keyword evidence="2" id="KW-1185">Reference proteome</keyword>
<dbReference type="EMBL" id="ACPB03021889">
    <property type="status" value="NOT_ANNOTATED_CDS"/>
    <property type="molecule type" value="Genomic_DNA"/>
</dbReference>
<dbReference type="eggNOG" id="ENOG502SSTP">
    <property type="taxonomic scope" value="Eukaryota"/>
</dbReference>
<dbReference type="VEuPathDB" id="VectorBase:RPRC006173"/>
<sequence>EALTFLLGGGLGPSLISPIELSRILADVLALIPPGLELVGGVHVSDLNLYYEIAETHAFSTAHSININIDIPLTAEGRRFLLYRTTPLPTPDPQLKRHVMIQTRTTHLLVMEDREFFAEVGEEELSLCAKKTLWICPVSFALIGRGVPSCMMELVLGVSDQRSPWCAFQVVKEDFPPYWLWYAPESTWIYNLPKSTRWTSYCRDHGPGSTNERTLVGVGIVRAARGCTMRSQHYQLLPNSQGATRWNLHHQIIPKQDWETVLNWTEEGAPPEAVASAVHLQDELGLSEEEGSIATSVGELLVRAQKWKETRFQWKLMTGGLAVSGLTLVTILIIAPVIYCHHRHLRNRGKRDTGLNQPLVIYGLPPTTTIKPTEEAGPPAEGVSNTGGRNE</sequence>
<dbReference type="InParanoid" id="T1HQ49"/>
<dbReference type="STRING" id="13249.T1HQ49"/>
<evidence type="ECO:0000313" key="1">
    <source>
        <dbReference type="EnsemblMetazoa" id="RPRC006173-PA"/>
    </source>
</evidence>
<proteinExistence type="predicted"/>
<dbReference type="HOGENOM" id="CLU_827204_0_0_1"/>
<name>T1HQ49_RHOPR</name>